<proteinExistence type="predicted"/>
<name>A0A345MJT9_BPBSP</name>
<keyword evidence="2" id="KW-1185">Reference proteome</keyword>
<sequence length="87" mass="9886">MAKKKTDVKSEAVEISEASENIEVQADKQPAPIKPYVHIDTFLKTAIPLYDLSRAQAAGFKVKMAGRHYQRDEQIFMDELKAHLDLK</sequence>
<reference evidence="1 2" key="1">
    <citation type="submission" date="2018-07" db="EMBL/GenBank/DDBJ databases">
        <title>Complete nucleotide sequence of Bacillus phage BSP38.</title>
        <authorList>
            <person name="Ghosh K."/>
            <person name="Kim K.-P."/>
        </authorList>
    </citation>
    <scope>NUCLEOTIDE SEQUENCE [LARGE SCALE GENOMIC DNA]</scope>
</reference>
<accession>A0A345MJT9</accession>
<evidence type="ECO:0000313" key="2">
    <source>
        <dbReference type="Proteomes" id="UP000260425"/>
    </source>
</evidence>
<evidence type="ECO:0000313" key="1">
    <source>
        <dbReference type="EMBL" id="AXH71121.1"/>
    </source>
</evidence>
<organismHost>
    <name type="scientific">Bacillus subtilis</name>
    <dbReference type="NCBI Taxonomy" id="1423"/>
</organismHost>
<dbReference type="Proteomes" id="UP000260425">
    <property type="component" value="Segment"/>
</dbReference>
<organism evidence="1 2">
    <name type="scientific">Bacillus phage BSP38</name>
    <dbReference type="NCBI Taxonomy" id="2283013"/>
    <lineage>
        <taxon>Viruses</taxon>
        <taxon>Duplodnaviria</taxon>
        <taxon>Heunggongvirae</taxon>
        <taxon>Uroviricota</taxon>
        <taxon>Caudoviricetes</taxon>
        <taxon>Herelleviridae</taxon>
        <taxon>Bastillevirinae</taxon>
        <taxon>Jeonjuvirus</taxon>
        <taxon>Jeonjuvirus BSP38</taxon>
    </lineage>
</organism>
<gene>
    <name evidence="1" type="ORF">BSP38_079</name>
</gene>
<protein>
    <submittedName>
        <fullName evidence="1">Uncharacterized protein</fullName>
    </submittedName>
</protein>
<dbReference type="EMBL" id="MH606185">
    <property type="protein sequence ID" value="AXH71121.1"/>
    <property type="molecule type" value="Genomic_DNA"/>
</dbReference>